<comment type="caution">
    <text evidence="1">The sequence shown here is derived from an EMBL/GenBank/DDBJ whole genome shotgun (WGS) entry which is preliminary data.</text>
</comment>
<dbReference type="Proteomes" id="UP001501570">
    <property type="component" value="Unassembled WGS sequence"/>
</dbReference>
<dbReference type="EMBL" id="BAABJQ010000002">
    <property type="protein sequence ID" value="GAA5178662.1"/>
    <property type="molecule type" value="Genomic_DNA"/>
</dbReference>
<sequence>MRVTIRRARGGSGRMAILLDFEKVRDDGREVEYVFGYPELNRRLVILKDSQQGRALDGNEDRDYAAVLVKLLRIRRSRGTWPVKGSYAA</sequence>
<evidence type="ECO:0000313" key="2">
    <source>
        <dbReference type="Proteomes" id="UP001501570"/>
    </source>
</evidence>
<protein>
    <recommendedName>
        <fullName evidence="3">Transposase</fullName>
    </recommendedName>
</protein>
<evidence type="ECO:0008006" key="3">
    <source>
        <dbReference type="Google" id="ProtNLM"/>
    </source>
</evidence>
<keyword evidence="2" id="KW-1185">Reference proteome</keyword>
<proteinExistence type="predicted"/>
<gene>
    <name evidence="1" type="ORF">GCM10023322_06380</name>
</gene>
<accession>A0ABP9RKN2</accession>
<evidence type="ECO:0000313" key="1">
    <source>
        <dbReference type="EMBL" id="GAA5178662.1"/>
    </source>
</evidence>
<organism evidence="1 2">
    <name type="scientific">Rugosimonospora acidiphila</name>
    <dbReference type="NCBI Taxonomy" id="556531"/>
    <lineage>
        <taxon>Bacteria</taxon>
        <taxon>Bacillati</taxon>
        <taxon>Actinomycetota</taxon>
        <taxon>Actinomycetes</taxon>
        <taxon>Micromonosporales</taxon>
        <taxon>Micromonosporaceae</taxon>
        <taxon>Rugosimonospora</taxon>
    </lineage>
</organism>
<name>A0ABP9RKN2_9ACTN</name>
<reference evidence="2" key="1">
    <citation type="journal article" date="2019" name="Int. J. Syst. Evol. Microbiol.">
        <title>The Global Catalogue of Microorganisms (GCM) 10K type strain sequencing project: providing services to taxonomists for standard genome sequencing and annotation.</title>
        <authorList>
            <consortium name="The Broad Institute Genomics Platform"/>
            <consortium name="The Broad Institute Genome Sequencing Center for Infectious Disease"/>
            <person name="Wu L."/>
            <person name="Ma J."/>
        </authorList>
    </citation>
    <scope>NUCLEOTIDE SEQUENCE [LARGE SCALE GENOMIC DNA]</scope>
    <source>
        <strain evidence="2">JCM 18304</strain>
    </source>
</reference>